<dbReference type="InterPro" id="IPR051227">
    <property type="entry name" value="CS_glycosyltransferase"/>
</dbReference>
<evidence type="ECO:0000256" key="3">
    <source>
        <dbReference type="ARBA" id="ARBA00022679"/>
    </source>
</evidence>
<keyword evidence="11" id="KW-1185">Reference proteome</keyword>
<dbReference type="EC" id="2.4.1.-" evidence="9"/>
<evidence type="ECO:0000256" key="6">
    <source>
        <dbReference type="ARBA" id="ARBA00022989"/>
    </source>
</evidence>
<keyword evidence="8 9" id="KW-0472">Membrane</keyword>
<evidence type="ECO:0000256" key="1">
    <source>
        <dbReference type="ARBA" id="ARBA00004447"/>
    </source>
</evidence>
<protein>
    <recommendedName>
        <fullName evidence="9">Hexosyltransferase</fullName>
        <ecNumber evidence="9">2.4.1.-</ecNumber>
    </recommendedName>
</protein>
<evidence type="ECO:0000256" key="7">
    <source>
        <dbReference type="ARBA" id="ARBA00023034"/>
    </source>
</evidence>
<name>A0A0N8DDL2_9CRUS</name>
<evidence type="ECO:0000313" key="10">
    <source>
        <dbReference type="EMBL" id="KZS09511.1"/>
    </source>
</evidence>
<keyword evidence="6 9" id="KW-1133">Transmembrane helix</keyword>
<accession>A0A0N8DDL2</accession>
<keyword evidence="7 9" id="KW-0333">Golgi apparatus</keyword>
<sequence>MWSLRMVDRLFCCRPFTPILIGICVGVTISLIVTNVRIENNCLENISVLRDSFDRSHNIDSIFTEDSKNLQEENTEDLSDYDPRINLAGKPHSAKKEPQTLIRPRYLSTELGIKEKNFVAVLSSIKQIPSLGLAINETLAHHVSRLAFFVEVAGTDKLDVKTLPIVGFKDSQQGLLTLHTLKYLADKLAVGYSYFFFIKDTTYVDGRKLDNLTKHISITENVYMGLPGTHPTSNPSVCSLDSGILISSSVLLAISPLLETCTEEFAFNSDDEKIGLCIFKALNLTCQSQLQGQTFLTFNLDAHISDVRQLEKAWESQPELSNALTYFHARETAYFFMLNKQTCNVALQNIKYSIREMEASILRLAPDAPGGLQAVTWPVGYSPPSKQDTRFSVLHWEYFNETHVYFDTEHSAVKPLAGPHLQDVEDVINAAVKTVLKESPELKYLRVSSGYKRFDPTRGMDYILDLCFSDPVKGKITLRMEGCRPITHVDTVPMPYVTESSIVHIIAIVREEEEFSAAEKFVASFGKNMMAKSDKSELHLVLFNQNTGNLKALAQTLNAQYKKMGSKISIITYKFSGSNRSALDFAAIDLISSKMEPGALFFLCSPFTEIYPDVLNRVRINTISGWQLFSPIPFAEYNPDVSFPGSSKSEALNISTNQGFYDLHETQHISFYMADYLSARKAFESEQPLVKSDHDLQGEFSSPYETILSMFTRMHQLHILRAVEPHLRIRYHERKCETRRCLQSFLLSQGTRSQLAQFALDRESPAVAG</sequence>
<dbReference type="STRING" id="35525.A0A0N8DDL2"/>
<dbReference type="EMBL" id="LRGB01002066">
    <property type="protein sequence ID" value="KZS09511.1"/>
    <property type="molecule type" value="Genomic_DNA"/>
</dbReference>
<dbReference type="InterPro" id="IPR008428">
    <property type="entry name" value="Chond_GalNAc"/>
</dbReference>
<feature type="transmembrane region" description="Helical" evidence="9">
    <location>
        <begin position="12"/>
        <end position="33"/>
    </location>
</feature>
<evidence type="ECO:0000256" key="5">
    <source>
        <dbReference type="ARBA" id="ARBA00022968"/>
    </source>
</evidence>
<proteinExistence type="inferred from homology"/>
<dbReference type="GO" id="GO:0047238">
    <property type="term" value="F:glucuronosyl-N-acetylgalactosaminyl-proteoglycan 4-beta-N-acetylgalactosaminyltransferase activity"/>
    <property type="evidence" value="ECO:0007669"/>
    <property type="project" value="TreeGrafter"/>
</dbReference>
<gene>
    <name evidence="10" type="ORF">APZ42_026327</name>
</gene>
<keyword evidence="3 9" id="KW-0808">Transferase</keyword>
<keyword evidence="4 9" id="KW-0812">Transmembrane</keyword>
<evidence type="ECO:0000256" key="9">
    <source>
        <dbReference type="RuleBase" id="RU364016"/>
    </source>
</evidence>
<evidence type="ECO:0000256" key="8">
    <source>
        <dbReference type="ARBA" id="ARBA00023136"/>
    </source>
</evidence>
<dbReference type="PANTHER" id="PTHR12369">
    <property type="entry name" value="CHONDROITIN SYNTHASE"/>
    <property type="match status" value="1"/>
</dbReference>
<comment type="similarity">
    <text evidence="2 9">Belongs to the chondroitin N-acetylgalactosaminyltransferase family.</text>
</comment>
<dbReference type="AlphaFoldDB" id="A0A0N8DDL2"/>
<dbReference type="OrthoDB" id="9985088at2759"/>
<evidence type="ECO:0000313" key="11">
    <source>
        <dbReference type="Proteomes" id="UP000076858"/>
    </source>
</evidence>
<organism evidence="10 11">
    <name type="scientific">Daphnia magna</name>
    <dbReference type="NCBI Taxonomy" id="35525"/>
    <lineage>
        <taxon>Eukaryota</taxon>
        <taxon>Metazoa</taxon>
        <taxon>Ecdysozoa</taxon>
        <taxon>Arthropoda</taxon>
        <taxon>Crustacea</taxon>
        <taxon>Branchiopoda</taxon>
        <taxon>Diplostraca</taxon>
        <taxon>Cladocera</taxon>
        <taxon>Anomopoda</taxon>
        <taxon>Daphniidae</taxon>
        <taxon>Daphnia</taxon>
    </lineage>
</organism>
<comment type="caution">
    <text evidence="10">The sequence shown here is derived from an EMBL/GenBank/DDBJ whole genome shotgun (WGS) entry which is preliminary data.</text>
</comment>
<dbReference type="Gene3D" id="3.90.550.50">
    <property type="match status" value="1"/>
</dbReference>
<dbReference type="PANTHER" id="PTHR12369:SF13">
    <property type="entry name" value="HEXOSYLTRANSFERASE"/>
    <property type="match status" value="1"/>
</dbReference>
<evidence type="ECO:0000256" key="2">
    <source>
        <dbReference type="ARBA" id="ARBA00009239"/>
    </source>
</evidence>
<dbReference type="GO" id="GO:0032580">
    <property type="term" value="C:Golgi cisterna membrane"/>
    <property type="evidence" value="ECO:0007669"/>
    <property type="project" value="UniProtKB-SubCell"/>
</dbReference>
<keyword evidence="5 9" id="KW-0735">Signal-anchor</keyword>
<dbReference type="Pfam" id="PF05679">
    <property type="entry name" value="CHGN"/>
    <property type="match status" value="1"/>
</dbReference>
<comment type="subcellular location">
    <subcellularLocation>
        <location evidence="1 9">Golgi apparatus</location>
        <location evidence="1 9">Golgi stack membrane</location>
        <topology evidence="1 9">Single-pass type II membrane protein</topology>
    </subcellularLocation>
</comment>
<reference evidence="10 11" key="1">
    <citation type="submission" date="2016-03" db="EMBL/GenBank/DDBJ databases">
        <title>EvidentialGene: Evidence-directed Construction of Genes on Genomes.</title>
        <authorList>
            <person name="Gilbert D.G."/>
            <person name="Choi J.-H."/>
            <person name="Mockaitis K."/>
            <person name="Colbourne J."/>
            <person name="Pfrender M."/>
        </authorList>
    </citation>
    <scope>NUCLEOTIDE SEQUENCE [LARGE SCALE GENOMIC DNA]</scope>
    <source>
        <strain evidence="10 11">Xinb3</strain>
        <tissue evidence="10">Complete organism</tissue>
    </source>
</reference>
<dbReference type="Proteomes" id="UP000076858">
    <property type="component" value="Unassembled WGS sequence"/>
</dbReference>
<evidence type="ECO:0000256" key="4">
    <source>
        <dbReference type="ARBA" id="ARBA00022692"/>
    </source>
</evidence>